<dbReference type="PROSITE" id="PS51419">
    <property type="entry name" value="RAB"/>
    <property type="match status" value="1"/>
</dbReference>
<dbReference type="GO" id="GO:0005525">
    <property type="term" value="F:GTP binding"/>
    <property type="evidence" value="ECO:0007669"/>
    <property type="project" value="UniProtKB-KW"/>
</dbReference>
<organism evidence="6 7">
    <name type="scientific">Lentinula raphanica</name>
    <dbReference type="NCBI Taxonomy" id="153919"/>
    <lineage>
        <taxon>Eukaryota</taxon>
        <taxon>Fungi</taxon>
        <taxon>Dikarya</taxon>
        <taxon>Basidiomycota</taxon>
        <taxon>Agaricomycotina</taxon>
        <taxon>Agaricomycetes</taxon>
        <taxon>Agaricomycetidae</taxon>
        <taxon>Agaricales</taxon>
        <taxon>Marasmiineae</taxon>
        <taxon>Omphalotaceae</taxon>
        <taxon>Lentinula</taxon>
    </lineage>
</organism>
<dbReference type="SMART" id="SM00175">
    <property type="entry name" value="RAB"/>
    <property type="match status" value="1"/>
</dbReference>
<dbReference type="PROSITE" id="PS51421">
    <property type="entry name" value="RAS"/>
    <property type="match status" value="1"/>
</dbReference>
<keyword evidence="4" id="KW-0449">Lipoprotein</keyword>
<dbReference type="NCBIfam" id="TIGR00231">
    <property type="entry name" value="small_GTP"/>
    <property type="match status" value="1"/>
</dbReference>
<dbReference type="EMBL" id="MU805997">
    <property type="protein sequence ID" value="KAJ3842712.1"/>
    <property type="molecule type" value="Genomic_DNA"/>
</dbReference>
<keyword evidence="2" id="KW-0547">Nucleotide-binding</keyword>
<dbReference type="SMART" id="SM00174">
    <property type="entry name" value="RHO"/>
    <property type="match status" value="1"/>
</dbReference>
<name>A0AA38UI64_9AGAR</name>
<dbReference type="InterPro" id="IPR027417">
    <property type="entry name" value="P-loop_NTPase"/>
</dbReference>
<dbReference type="SUPFAM" id="SSF52540">
    <property type="entry name" value="P-loop containing nucleoside triphosphate hydrolases"/>
    <property type="match status" value="1"/>
</dbReference>
<feature type="compositionally biased region" description="Low complexity" evidence="5">
    <location>
        <begin position="297"/>
        <end position="315"/>
    </location>
</feature>
<feature type="region of interest" description="Disordered" evidence="5">
    <location>
        <begin position="189"/>
        <end position="217"/>
    </location>
</feature>
<evidence type="ECO:0000256" key="1">
    <source>
        <dbReference type="ARBA" id="ARBA00006270"/>
    </source>
</evidence>
<evidence type="ECO:0000256" key="2">
    <source>
        <dbReference type="ARBA" id="ARBA00022741"/>
    </source>
</evidence>
<evidence type="ECO:0000256" key="4">
    <source>
        <dbReference type="ARBA" id="ARBA00023289"/>
    </source>
</evidence>
<gene>
    <name evidence="6" type="ORF">F5878DRAFT_529324</name>
</gene>
<dbReference type="GO" id="GO:0000329">
    <property type="term" value="C:fungal-type vacuole membrane"/>
    <property type="evidence" value="ECO:0007669"/>
    <property type="project" value="TreeGrafter"/>
</dbReference>
<protein>
    <submittedName>
        <fullName evidence="6">Ras-domain-containing protein</fullName>
    </submittedName>
</protein>
<feature type="compositionally biased region" description="Basic residues" evidence="5">
    <location>
        <begin position="287"/>
        <end position="296"/>
    </location>
</feature>
<dbReference type="PRINTS" id="PR00449">
    <property type="entry name" value="RASTRNSFRMNG"/>
</dbReference>
<dbReference type="FunFam" id="3.40.50.300:FF:001447">
    <property type="entry name" value="Ras-related protein Rab-1B"/>
    <property type="match status" value="1"/>
</dbReference>
<dbReference type="SMART" id="SM00173">
    <property type="entry name" value="RAS"/>
    <property type="match status" value="1"/>
</dbReference>
<proteinExistence type="inferred from homology"/>
<reference evidence="6" key="1">
    <citation type="submission" date="2022-08" db="EMBL/GenBank/DDBJ databases">
        <authorList>
            <consortium name="DOE Joint Genome Institute"/>
            <person name="Min B."/>
            <person name="Riley R."/>
            <person name="Sierra-Patev S."/>
            <person name="Naranjo-Ortiz M."/>
            <person name="Looney B."/>
            <person name="Konkel Z."/>
            <person name="Slot J.C."/>
            <person name="Sakamoto Y."/>
            <person name="Steenwyk J.L."/>
            <person name="Rokas A."/>
            <person name="Carro J."/>
            <person name="Camarero S."/>
            <person name="Ferreira P."/>
            <person name="Molpeceres G."/>
            <person name="Ruiz-Duenas F.J."/>
            <person name="Serrano A."/>
            <person name="Henrissat B."/>
            <person name="Drula E."/>
            <person name="Hughes K.W."/>
            <person name="Mata J.L."/>
            <person name="Ishikawa N.K."/>
            <person name="Vargas-Isla R."/>
            <person name="Ushijima S."/>
            <person name="Smith C.A."/>
            <person name="Ahrendt S."/>
            <person name="Andreopoulos W."/>
            <person name="He G."/>
            <person name="Labutti K."/>
            <person name="Lipzen A."/>
            <person name="Ng V."/>
            <person name="Sandor L."/>
            <person name="Barry K."/>
            <person name="Martinez A.T."/>
            <person name="Xiao Y."/>
            <person name="Gibbons J.G."/>
            <person name="Terashima K."/>
            <person name="Hibbett D.S."/>
            <person name="Grigoriev I.V."/>
        </authorList>
    </citation>
    <scope>NUCLEOTIDE SEQUENCE</scope>
    <source>
        <strain evidence="6">TFB9207</strain>
    </source>
</reference>
<feature type="compositionally biased region" description="Low complexity" evidence="5">
    <location>
        <begin position="191"/>
        <end position="205"/>
    </location>
</feature>
<comment type="caution">
    <text evidence="6">The sequence shown here is derived from an EMBL/GenBank/DDBJ whole genome shotgun (WGS) entry which is preliminary data.</text>
</comment>
<sequence length="480" mass="51873">MIPQRTIKLVVIGAAGVGKTSMRGQYISQRFSTGYRATIGADFITKMVKVDDASGEMVTLQIWDTAGQERFSSLSSAFFRGADAALLVFDVNAPDTLHALKKWWLEFKVHAPLEDDELGNFCCVVVGNKVDLGEGRVSVSQAESFLDTLIPPDLYRDNGEESDEEDDPLSASQLTATPTRINSRQALQTHQLLSPSSSLSISQPRSKSRSRSTDPNLTRSIYASSSVSGLSIYHTPSSSVYDPYLSARTSSSSAAESFFSAISSSSRPSWRVYPHSPSPAPPIKSPSHSKHSHFHSHNNNNNTIHRNSLSSSSSTPSPPLLPHLPSSSHPHSHLRLELEPPSDSSTEVQAPPDTGPRLFFASAKTGEGVNDVFEYVAKRVVRQWDWETEQEQKRRVGEDDDDEYVRIPGTNHRRKRRKSDRNGNGNGNGNGLNGNLATGGGGGLARSWSGGMTVTLNSLNGVAGSIGSMRGAGGSNCCTS</sequence>
<dbReference type="Gene3D" id="3.40.50.300">
    <property type="entry name" value="P-loop containing nucleotide triphosphate hydrolases"/>
    <property type="match status" value="1"/>
</dbReference>
<dbReference type="GO" id="GO:0005770">
    <property type="term" value="C:late endosome"/>
    <property type="evidence" value="ECO:0007669"/>
    <property type="project" value="TreeGrafter"/>
</dbReference>
<evidence type="ECO:0000313" key="6">
    <source>
        <dbReference type="EMBL" id="KAJ3842712.1"/>
    </source>
</evidence>
<feature type="region of interest" description="Disordered" evidence="5">
    <location>
        <begin position="267"/>
        <end position="360"/>
    </location>
</feature>
<evidence type="ECO:0000313" key="7">
    <source>
        <dbReference type="Proteomes" id="UP001163846"/>
    </source>
</evidence>
<dbReference type="PANTHER" id="PTHR47981">
    <property type="entry name" value="RAB FAMILY"/>
    <property type="match status" value="1"/>
</dbReference>
<dbReference type="Proteomes" id="UP001163846">
    <property type="component" value="Unassembled WGS sequence"/>
</dbReference>
<keyword evidence="4" id="KW-0636">Prenylation</keyword>
<dbReference type="GO" id="GO:0003924">
    <property type="term" value="F:GTPase activity"/>
    <property type="evidence" value="ECO:0007669"/>
    <property type="project" value="InterPro"/>
</dbReference>
<feature type="region of interest" description="Disordered" evidence="5">
    <location>
        <begin position="151"/>
        <end position="172"/>
    </location>
</feature>
<dbReference type="AlphaFoldDB" id="A0AA38UI64"/>
<dbReference type="PANTHER" id="PTHR47981:SF20">
    <property type="entry name" value="RAS-RELATED PROTEIN RAB-7A"/>
    <property type="match status" value="1"/>
</dbReference>
<comment type="similarity">
    <text evidence="1">Belongs to the small GTPase superfamily. Rab family.</text>
</comment>
<dbReference type="InterPro" id="IPR005225">
    <property type="entry name" value="Small_GTP-bd"/>
</dbReference>
<feature type="compositionally biased region" description="Gly residues" evidence="5">
    <location>
        <begin position="424"/>
        <end position="438"/>
    </location>
</feature>
<dbReference type="InterPro" id="IPR001806">
    <property type="entry name" value="Small_GTPase"/>
</dbReference>
<keyword evidence="3" id="KW-0342">GTP-binding</keyword>
<feature type="region of interest" description="Disordered" evidence="5">
    <location>
        <begin position="389"/>
        <end position="438"/>
    </location>
</feature>
<accession>A0AA38UI64</accession>
<keyword evidence="7" id="KW-1185">Reference proteome</keyword>
<evidence type="ECO:0000256" key="3">
    <source>
        <dbReference type="ARBA" id="ARBA00023134"/>
    </source>
</evidence>
<dbReference type="Pfam" id="PF00071">
    <property type="entry name" value="Ras"/>
    <property type="match status" value="1"/>
</dbReference>
<dbReference type="GO" id="GO:0032889">
    <property type="term" value="P:regulation of vacuole fusion, non-autophagic"/>
    <property type="evidence" value="ECO:0007669"/>
    <property type="project" value="TreeGrafter"/>
</dbReference>
<evidence type="ECO:0000256" key="5">
    <source>
        <dbReference type="SAM" id="MobiDB-lite"/>
    </source>
</evidence>